<dbReference type="InterPro" id="IPR029052">
    <property type="entry name" value="Metallo-depent_PP-like"/>
</dbReference>
<reference evidence="1 2" key="2">
    <citation type="submission" date="2020-05" db="EMBL/GenBank/DDBJ databases">
        <title>Draft genome sequence of Desulfovibrio sp. strainFSS-1.</title>
        <authorList>
            <person name="Shimoshige H."/>
            <person name="Kobayashi H."/>
            <person name="Maekawa T."/>
        </authorList>
    </citation>
    <scope>NUCLEOTIDE SEQUENCE [LARGE SCALE GENOMIC DNA]</scope>
    <source>
        <strain evidence="1 2">SIID29052-01</strain>
    </source>
</reference>
<comment type="caution">
    <text evidence="1">The sequence shown here is derived from an EMBL/GenBank/DDBJ whole genome shotgun (WGS) entry which is preliminary data.</text>
</comment>
<organism evidence="1 2">
    <name type="scientific">Fundidesulfovibrio magnetotacticus</name>
    <dbReference type="NCBI Taxonomy" id="2730080"/>
    <lineage>
        <taxon>Bacteria</taxon>
        <taxon>Pseudomonadati</taxon>
        <taxon>Thermodesulfobacteriota</taxon>
        <taxon>Desulfovibrionia</taxon>
        <taxon>Desulfovibrionales</taxon>
        <taxon>Desulfovibrionaceae</taxon>
        <taxon>Fundidesulfovibrio</taxon>
    </lineage>
</organism>
<evidence type="ECO:0000313" key="1">
    <source>
        <dbReference type="EMBL" id="GFK93109.1"/>
    </source>
</evidence>
<reference evidence="1 2" key="1">
    <citation type="submission" date="2020-04" db="EMBL/GenBank/DDBJ databases">
        <authorList>
            <consortium name="Desulfovibrio sp. FSS-1 genome sequencing consortium"/>
            <person name="Shimoshige H."/>
            <person name="Kobayashi H."/>
            <person name="Maekawa T."/>
        </authorList>
    </citation>
    <scope>NUCLEOTIDE SEQUENCE [LARGE SCALE GENOMIC DNA]</scope>
    <source>
        <strain evidence="1 2">SIID29052-01</strain>
    </source>
</reference>
<sequence length="319" mass="35542">MELPRIEARGLFVVCDPHVAASPPGHRLEGYREQVLAKLSACLDRARELECHPVIPGDLFHWPRENPNSLLVELIELFRPQRPTVLPGNHDKYLARFTPDVSLAVLAAAGAVRLADRPGPAFRLETPSGSVLVGASPDGTPLPRHVERAGAVETVWFSHHSVGFPDFQEGLVAPRPIEGLDWLINGHIHRPQPMVVKGGTRWCNPGNVTRLTFTARTRERVPSAWVWRPGAGELERWPVPMRPFAEVFPDQPFPAEPTAEESRSLFLKGLERLALRRTQEGLGLKDFLDANLNPEDPGTGLIWELYEEVAGGEKRPRRS</sequence>
<accession>A0A6V8LSP7</accession>
<dbReference type="EMBL" id="BLTE01000003">
    <property type="protein sequence ID" value="GFK93109.1"/>
    <property type="molecule type" value="Genomic_DNA"/>
</dbReference>
<evidence type="ECO:0000313" key="2">
    <source>
        <dbReference type="Proteomes" id="UP000494245"/>
    </source>
</evidence>
<keyword evidence="1" id="KW-0378">Hydrolase</keyword>
<dbReference type="Gene3D" id="3.60.21.10">
    <property type="match status" value="1"/>
</dbReference>
<dbReference type="SUPFAM" id="SSF56300">
    <property type="entry name" value="Metallo-dependent phosphatases"/>
    <property type="match status" value="1"/>
</dbReference>
<gene>
    <name evidence="1" type="primary">cpdA_1</name>
    <name evidence="1" type="ORF">NNJEOMEG_00938</name>
</gene>
<keyword evidence="2" id="KW-1185">Reference proteome</keyword>
<dbReference type="AlphaFoldDB" id="A0A6V8LSP7"/>
<dbReference type="Proteomes" id="UP000494245">
    <property type="component" value="Unassembled WGS sequence"/>
</dbReference>
<protein>
    <submittedName>
        <fullName evidence="1">3',5'-cyclic adenosine monophosphate phosphodiesterase CpdA</fullName>
        <ecNumber evidence="1">3.1.4.53</ecNumber>
    </submittedName>
</protein>
<dbReference type="EC" id="3.1.4.53" evidence="1"/>
<dbReference type="GO" id="GO:0004115">
    <property type="term" value="F:3',5'-cyclic-AMP phosphodiesterase activity"/>
    <property type="evidence" value="ECO:0007669"/>
    <property type="project" value="UniProtKB-EC"/>
</dbReference>
<name>A0A6V8LSP7_9BACT</name>
<proteinExistence type="predicted"/>
<dbReference type="RefSeq" id="WP_173081821.1">
    <property type="nucleotide sequence ID" value="NZ_BLTE01000003.1"/>
</dbReference>